<sequence>MDVQLHARDFNLYYPDGGYIFACVCLTDDNDGRCSNVNIATTKTSAPLINGYAARKLRCSSATLLSATLLVSYAARRLRCPSIPTRCRYVARRCYVVRLTQC</sequence>
<comment type="caution">
    <text evidence="1">The sequence shown here is derived from an EMBL/GenBank/DDBJ whole genome shotgun (WGS) entry which is preliminary data.</text>
</comment>
<name>A0A212FKL9_DANPL</name>
<accession>A0A212FKL9</accession>
<protein>
    <submittedName>
        <fullName evidence="1">Uncharacterized protein</fullName>
    </submittedName>
</protein>
<evidence type="ECO:0000313" key="1">
    <source>
        <dbReference type="EMBL" id="OWR54282.1"/>
    </source>
</evidence>
<keyword evidence="2" id="KW-1185">Reference proteome</keyword>
<dbReference type="AlphaFoldDB" id="A0A212FKL9"/>
<proteinExistence type="predicted"/>
<dbReference type="EMBL" id="AGBW02008029">
    <property type="protein sequence ID" value="OWR54282.1"/>
    <property type="molecule type" value="Genomic_DNA"/>
</dbReference>
<organism evidence="1 2">
    <name type="scientific">Danaus plexippus plexippus</name>
    <dbReference type="NCBI Taxonomy" id="278856"/>
    <lineage>
        <taxon>Eukaryota</taxon>
        <taxon>Metazoa</taxon>
        <taxon>Ecdysozoa</taxon>
        <taxon>Arthropoda</taxon>
        <taxon>Hexapoda</taxon>
        <taxon>Insecta</taxon>
        <taxon>Pterygota</taxon>
        <taxon>Neoptera</taxon>
        <taxon>Endopterygota</taxon>
        <taxon>Lepidoptera</taxon>
        <taxon>Glossata</taxon>
        <taxon>Ditrysia</taxon>
        <taxon>Papilionoidea</taxon>
        <taxon>Nymphalidae</taxon>
        <taxon>Danainae</taxon>
        <taxon>Danaini</taxon>
        <taxon>Danaina</taxon>
        <taxon>Danaus</taxon>
        <taxon>Danaus</taxon>
    </lineage>
</organism>
<reference evidence="1 2" key="1">
    <citation type="journal article" date="2011" name="Cell">
        <title>The monarch butterfly genome yields insights into long-distance migration.</title>
        <authorList>
            <person name="Zhan S."/>
            <person name="Merlin C."/>
            <person name="Boore J.L."/>
            <person name="Reppert S.M."/>
        </authorList>
    </citation>
    <scope>NUCLEOTIDE SEQUENCE [LARGE SCALE GENOMIC DNA]</scope>
    <source>
        <strain evidence="1">F-2</strain>
    </source>
</reference>
<gene>
    <name evidence="1" type="ORF">KGM_208367</name>
</gene>
<dbReference type="InParanoid" id="A0A212FKL9"/>
<evidence type="ECO:0000313" key="2">
    <source>
        <dbReference type="Proteomes" id="UP000007151"/>
    </source>
</evidence>
<dbReference type="Proteomes" id="UP000007151">
    <property type="component" value="Unassembled WGS sequence"/>
</dbReference>
<dbReference type="KEGG" id="dpl:KGM_208367"/>